<dbReference type="SMART" id="SM00481">
    <property type="entry name" value="POLIIIAc"/>
    <property type="match status" value="1"/>
</dbReference>
<proteinExistence type="predicted"/>
<dbReference type="eggNOG" id="arCOG00304">
    <property type="taxonomic scope" value="Archaea"/>
</dbReference>
<dbReference type="GO" id="GO:0005829">
    <property type="term" value="C:cytosol"/>
    <property type="evidence" value="ECO:0007669"/>
    <property type="project" value="TreeGrafter"/>
</dbReference>
<organism evidence="2 3">
    <name type="scientific">Methanocaldococcus infernus (strain DSM 11812 / JCM 15783 / ME)</name>
    <dbReference type="NCBI Taxonomy" id="573063"/>
    <lineage>
        <taxon>Archaea</taxon>
        <taxon>Methanobacteriati</taxon>
        <taxon>Methanobacteriota</taxon>
        <taxon>Methanomada group</taxon>
        <taxon>Methanococci</taxon>
        <taxon>Methanococcales</taxon>
        <taxon>Methanocaldococcaceae</taxon>
        <taxon>Methanocaldococcus</taxon>
    </lineage>
</organism>
<dbReference type="PANTHER" id="PTHR36928:SF1">
    <property type="entry name" value="PHOSPHATASE YCDX-RELATED"/>
    <property type="match status" value="1"/>
</dbReference>
<accession>D5VRJ0</accession>
<dbReference type="GeneID" id="9131528"/>
<dbReference type="SUPFAM" id="SSF89550">
    <property type="entry name" value="PHP domain-like"/>
    <property type="match status" value="1"/>
</dbReference>
<dbReference type="Proteomes" id="UP000002061">
    <property type="component" value="Chromosome"/>
</dbReference>
<evidence type="ECO:0000259" key="1">
    <source>
        <dbReference type="SMART" id="SM00481"/>
    </source>
</evidence>
<name>D5VRJ0_METIM</name>
<gene>
    <name evidence="2" type="ordered locus">Metin_0523</name>
</gene>
<dbReference type="GO" id="GO:0042578">
    <property type="term" value="F:phosphoric ester hydrolase activity"/>
    <property type="evidence" value="ECO:0007669"/>
    <property type="project" value="TreeGrafter"/>
</dbReference>
<dbReference type="HOGENOM" id="CLU_106253_0_0_2"/>
<feature type="domain" description="Polymerase/histidinol phosphatase N-terminal" evidence="1">
    <location>
        <begin position="3"/>
        <end position="75"/>
    </location>
</feature>
<protein>
    <submittedName>
        <fullName evidence="2">PHP domain protein</fullName>
    </submittedName>
</protein>
<dbReference type="Pfam" id="PF02811">
    <property type="entry name" value="PHP"/>
    <property type="match status" value="1"/>
</dbReference>
<evidence type="ECO:0000313" key="2">
    <source>
        <dbReference type="EMBL" id="ADG13193.1"/>
    </source>
</evidence>
<reference evidence="2" key="1">
    <citation type="submission" date="2010-04" db="EMBL/GenBank/DDBJ databases">
        <title>Complete sequence of Methanocaldococcus infernus ME.</title>
        <authorList>
            <consortium name="US DOE Joint Genome Institute"/>
            <person name="Lucas S."/>
            <person name="Copeland A."/>
            <person name="Lapidus A."/>
            <person name="Cheng J.-F."/>
            <person name="Bruce D."/>
            <person name="Goodwin L."/>
            <person name="Pitluck S."/>
            <person name="Munk A.C."/>
            <person name="Detter J.C."/>
            <person name="Han C."/>
            <person name="Tapia R."/>
            <person name="Land M."/>
            <person name="Hauser L."/>
            <person name="Kyrpides N."/>
            <person name="Mikhailova N."/>
            <person name="Sieprawska-Lupa M."/>
            <person name="Whitman W.B."/>
            <person name="Woyke T."/>
        </authorList>
    </citation>
    <scope>NUCLEOTIDE SEQUENCE [LARGE SCALE GENOMIC DNA]</scope>
    <source>
        <strain evidence="2">ME</strain>
    </source>
</reference>
<dbReference type="RefSeq" id="WP_013099939.1">
    <property type="nucleotide sequence ID" value="NC_014122.1"/>
</dbReference>
<dbReference type="STRING" id="573063.Metin_0523"/>
<dbReference type="EMBL" id="CP002009">
    <property type="protein sequence ID" value="ADG13193.1"/>
    <property type="molecule type" value="Genomic_DNA"/>
</dbReference>
<dbReference type="Gene3D" id="3.20.20.140">
    <property type="entry name" value="Metal-dependent hydrolases"/>
    <property type="match status" value="1"/>
</dbReference>
<dbReference type="OrthoDB" id="9968at2157"/>
<dbReference type="PANTHER" id="PTHR36928">
    <property type="entry name" value="PHOSPHATASE YCDX-RELATED"/>
    <property type="match status" value="1"/>
</dbReference>
<dbReference type="AlphaFoldDB" id="D5VRJ0"/>
<evidence type="ECO:0000313" key="3">
    <source>
        <dbReference type="Proteomes" id="UP000002061"/>
    </source>
</evidence>
<dbReference type="GO" id="GO:0008270">
    <property type="term" value="F:zinc ion binding"/>
    <property type="evidence" value="ECO:0007669"/>
    <property type="project" value="TreeGrafter"/>
</dbReference>
<dbReference type="KEGG" id="mif:Metin_0523"/>
<dbReference type="CDD" id="cd07432">
    <property type="entry name" value="PHP_HisPPase"/>
    <property type="match status" value="1"/>
</dbReference>
<dbReference type="InterPro" id="IPR050243">
    <property type="entry name" value="PHP_phosphatase"/>
</dbReference>
<dbReference type="InterPro" id="IPR016195">
    <property type="entry name" value="Pol/histidinol_Pase-like"/>
</dbReference>
<keyword evidence="3" id="KW-1185">Reference proteome</keyword>
<sequence length="219" mass="24611">MRYDFHMHTVYSDGELIPSELARRAKVLGHKVIAITDHGDFSNYKELIEKALLSKEIEKYLDIKIIAGVELTHVPPKAIPKLARKAKDCGAEIVVVHGETIVEPVEEGTNYYASMSEDVDILAHPGIIDKETAENLKENNIFLEITSRRGHSLTNGLTLKIGREYKIPMVVNTDTHSPKDIINFEFAKKVCLGCGMTEKEAEKALKEYPKELLKRLGLL</sequence>
<dbReference type="NCBIfam" id="NF004981">
    <property type="entry name" value="PRK06361.1"/>
    <property type="match status" value="1"/>
</dbReference>
<dbReference type="InterPro" id="IPR003141">
    <property type="entry name" value="Pol/His_phosphatase_N"/>
</dbReference>
<dbReference type="InterPro" id="IPR004013">
    <property type="entry name" value="PHP_dom"/>
</dbReference>